<proteinExistence type="predicted"/>
<sequence>MLTPKLFDLLILEEEWENEKGFKVTVEAYIGIMGKEDYEEIYTFYVVSPKYVETIVSRSSIEMGRGLIIIKDLNLQVIENQIIRLLPQCSGVTWEEIAKLLNRYGYGEYEDHPLEG</sequence>
<protein>
    <submittedName>
        <fullName evidence="1">Uncharacterized protein</fullName>
    </submittedName>
</protein>
<evidence type="ECO:0000313" key="2">
    <source>
        <dbReference type="Proteomes" id="UP000190906"/>
    </source>
</evidence>
<dbReference type="InterPro" id="IPR028964">
    <property type="entry name" value="Imm8"/>
</dbReference>
<gene>
    <name evidence="1" type="ORF">BW897_15010</name>
</gene>
<dbReference type="Proteomes" id="UP000190906">
    <property type="component" value="Unassembled WGS sequence"/>
</dbReference>
<name>A0A1S9TPP8_BACCE</name>
<comment type="caution">
    <text evidence="1">The sequence shown here is derived from an EMBL/GenBank/DDBJ whole genome shotgun (WGS) entry which is preliminary data.</text>
</comment>
<reference evidence="1 2" key="1">
    <citation type="submission" date="2017-01" db="EMBL/GenBank/DDBJ databases">
        <title>Bacillus cereus isolates.</title>
        <authorList>
            <person name="Beno S.M."/>
        </authorList>
    </citation>
    <scope>NUCLEOTIDE SEQUENCE [LARGE SCALE GENOMIC DNA]</scope>
    <source>
        <strain evidence="1 2">FSL H8-0485</strain>
    </source>
</reference>
<dbReference type="AlphaFoldDB" id="A0A1S9TPP8"/>
<evidence type="ECO:0000313" key="1">
    <source>
        <dbReference type="EMBL" id="OOR11973.1"/>
    </source>
</evidence>
<dbReference type="Pfam" id="PF15586">
    <property type="entry name" value="Imm8"/>
    <property type="match status" value="1"/>
</dbReference>
<dbReference type="RefSeq" id="WP_078204866.1">
    <property type="nucleotide sequence ID" value="NZ_MUAJ01000011.1"/>
</dbReference>
<dbReference type="EMBL" id="MUAJ01000011">
    <property type="protein sequence ID" value="OOR11973.1"/>
    <property type="molecule type" value="Genomic_DNA"/>
</dbReference>
<accession>A0A1S9TPP8</accession>
<organism evidence="1 2">
    <name type="scientific">Bacillus cereus</name>
    <dbReference type="NCBI Taxonomy" id="1396"/>
    <lineage>
        <taxon>Bacteria</taxon>
        <taxon>Bacillati</taxon>
        <taxon>Bacillota</taxon>
        <taxon>Bacilli</taxon>
        <taxon>Bacillales</taxon>
        <taxon>Bacillaceae</taxon>
        <taxon>Bacillus</taxon>
        <taxon>Bacillus cereus group</taxon>
    </lineage>
</organism>